<proteinExistence type="inferred from homology"/>
<feature type="binding site" evidence="3">
    <location>
        <position position="198"/>
    </location>
    <ligand>
        <name>Zn(2+)</name>
        <dbReference type="ChEBI" id="CHEBI:29105"/>
        <label>1</label>
    </ligand>
</feature>
<protein>
    <submittedName>
        <fullName evidence="6">N-carbamoyl-L-amino-acid hydrolase</fullName>
    </submittedName>
    <submittedName>
        <fullName evidence="5">Zn-dependent hydrolase</fullName>
    </submittedName>
</protein>
<dbReference type="Pfam" id="PF01546">
    <property type="entry name" value="Peptidase_M20"/>
    <property type="match status" value="1"/>
</dbReference>
<keyword evidence="3" id="KW-0479">Metal-binding</keyword>
<dbReference type="CDD" id="cd03884">
    <property type="entry name" value="M20_bAS"/>
    <property type="match status" value="1"/>
</dbReference>
<dbReference type="Gene3D" id="3.30.70.360">
    <property type="match status" value="1"/>
</dbReference>
<dbReference type="NCBIfam" id="NF009527">
    <property type="entry name" value="PRK12891.1"/>
    <property type="match status" value="1"/>
</dbReference>
<evidence type="ECO:0000313" key="5">
    <source>
        <dbReference type="EMBL" id="GEN24282.1"/>
    </source>
</evidence>
<feature type="binding site" evidence="3">
    <location>
        <position position="102"/>
    </location>
    <ligand>
        <name>Zn(2+)</name>
        <dbReference type="ChEBI" id="CHEBI:29105"/>
        <label>2</label>
    </ligand>
</feature>
<dbReference type="SUPFAM" id="SSF55031">
    <property type="entry name" value="Bacterial exopeptidase dimerisation domain"/>
    <property type="match status" value="1"/>
</dbReference>
<dbReference type="GO" id="GO:0016813">
    <property type="term" value="F:hydrolase activity, acting on carbon-nitrogen (but not peptide) bonds, in linear amidines"/>
    <property type="evidence" value="ECO:0007669"/>
    <property type="project" value="InterPro"/>
</dbReference>
<name>A0A1M7J1T6_9GAMM</name>
<dbReference type="STRING" id="44933.SAMN05660971_03073"/>
<dbReference type="GO" id="GO:0046872">
    <property type="term" value="F:metal ion binding"/>
    <property type="evidence" value="ECO:0007669"/>
    <property type="project" value="UniProtKB-KW"/>
</dbReference>
<feature type="binding site" evidence="3">
    <location>
        <position position="91"/>
    </location>
    <ligand>
        <name>Zn(2+)</name>
        <dbReference type="ChEBI" id="CHEBI:29105"/>
        <label>1</label>
    </ligand>
</feature>
<keyword evidence="2 6" id="KW-0378">Hydrolase</keyword>
<keyword evidence="3" id="KW-0862">Zinc</keyword>
<dbReference type="NCBIfam" id="NF006771">
    <property type="entry name" value="PRK09290.1-5"/>
    <property type="match status" value="1"/>
</dbReference>
<dbReference type="Pfam" id="PF07687">
    <property type="entry name" value="M20_dimer"/>
    <property type="match status" value="1"/>
</dbReference>
<dbReference type="InterPro" id="IPR002933">
    <property type="entry name" value="Peptidase_M20"/>
</dbReference>
<evidence type="ECO:0000256" key="1">
    <source>
        <dbReference type="ARBA" id="ARBA00006153"/>
    </source>
</evidence>
<feature type="domain" description="Peptidase M20 dimerisation" evidence="4">
    <location>
        <begin position="217"/>
        <end position="315"/>
    </location>
</feature>
<dbReference type="OrthoDB" id="9808195at2"/>
<accession>A0A1M7J1T6</accession>
<reference evidence="5 8" key="2">
    <citation type="submission" date="2019-07" db="EMBL/GenBank/DDBJ databases">
        <title>Whole genome shotgun sequence of Halomonas cupida NBRC 102219.</title>
        <authorList>
            <person name="Hosoyama A."/>
            <person name="Uohara A."/>
            <person name="Ohji S."/>
            <person name="Ichikawa N."/>
        </authorList>
    </citation>
    <scope>NUCLEOTIDE SEQUENCE [LARGE SCALE GENOMIC DNA]</scope>
    <source>
        <strain evidence="5 8">NBRC 102219</strain>
    </source>
</reference>
<sequence>MTTGVSLHGKALDIDDERLWDSLMAMAEIGPTAGGGSCRLALTDEDDAGRRLLLEWCEALGCRWRLDPIGNLFIRREGRRNDLPPVAMGSHLDTQPLGGRFDGILGVLGGLEVLRTLADAGVVTERPLELVVWTNEEGSRFAPAMVASGTYAGVFKLDDTLAIADSAGVTMGQELERLNYRAELEVGEPGLDSYFELHIEQGPVLEECEEAIGVVSGVQGMRWFDLTIKGQNSHAGPTPMAYRHDALAAAARLIDRLYAHALEDSSGATRVTFGQLDISSASRNVVPGELCLSVDLRHGDEAQLDALQQRFEQEVVSIEEAFGVSTQCQRIWASPVVSFDDACIDAVEAAARQRQLPHRRMMSGAGHDAVYVARVAPTAMIFVPCRDGISHNEAEYSSPEQCGQGTQVLCDAVIAHANRPS</sequence>
<dbReference type="InterPro" id="IPR011650">
    <property type="entry name" value="Peptidase_M20_dimer"/>
</dbReference>
<dbReference type="NCBIfam" id="NF006769">
    <property type="entry name" value="PRK09290.1-3"/>
    <property type="match status" value="1"/>
</dbReference>
<dbReference type="PANTHER" id="PTHR32494:SF5">
    <property type="entry name" value="ALLANTOATE AMIDOHYDROLASE"/>
    <property type="match status" value="1"/>
</dbReference>
<dbReference type="EMBL" id="BJXU01000086">
    <property type="protein sequence ID" value="GEN24282.1"/>
    <property type="molecule type" value="Genomic_DNA"/>
</dbReference>
<dbReference type="SUPFAM" id="SSF53187">
    <property type="entry name" value="Zn-dependent exopeptidases"/>
    <property type="match status" value="1"/>
</dbReference>
<dbReference type="NCBIfam" id="TIGR01879">
    <property type="entry name" value="hydantase"/>
    <property type="match status" value="1"/>
</dbReference>
<comment type="similarity">
    <text evidence="1">Belongs to the peptidase M20 family.</text>
</comment>
<dbReference type="InterPro" id="IPR036264">
    <property type="entry name" value="Bact_exopeptidase_dim_dom"/>
</dbReference>
<evidence type="ECO:0000313" key="6">
    <source>
        <dbReference type="EMBL" id="SHM46976.1"/>
    </source>
</evidence>
<dbReference type="AlphaFoldDB" id="A0A1M7J1T6"/>
<dbReference type="EMBL" id="FRCA01000008">
    <property type="protein sequence ID" value="SHM46976.1"/>
    <property type="molecule type" value="Genomic_DNA"/>
</dbReference>
<dbReference type="PIRSF" id="PIRSF001235">
    <property type="entry name" value="Amidase_carbamoylase"/>
    <property type="match status" value="1"/>
</dbReference>
<dbReference type="Proteomes" id="UP000184123">
    <property type="component" value="Unassembled WGS sequence"/>
</dbReference>
<evidence type="ECO:0000313" key="7">
    <source>
        <dbReference type="Proteomes" id="UP000184123"/>
    </source>
</evidence>
<organism evidence="6 7">
    <name type="scientific">Halomonas cupida</name>
    <dbReference type="NCBI Taxonomy" id="44933"/>
    <lineage>
        <taxon>Bacteria</taxon>
        <taxon>Pseudomonadati</taxon>
        <taxon>Pseudomonadota</taxon>
        <taxon>Gammaproteobacteria</taxon>
        <taxon>Oceanospirillales</taxon>
        <taxon>Halomonadaceae</taxon>
        <taxon>Halomonas</taxon>
    </lineage>
</organism>
<dbReference type="RefSeq" id="WP_073436091.1">
    <property type="nucleotide sequence ID" value="NZ_BJXU01000086.1"/>
</dbReference>
<feature type="binding site" evidence="3">
    <location>
        <position position="137"/>
    </location>
    <ligand>
        <name>Zn(2+)</name>
        <dbReference type="ChEBI" id="CHEBI:29105"/>
        <label>2</label>
    </ligand>
</feature>
<evidence type="ECO:0000313" key="8">
    <source>
        <dbReference type="Proteomes" id="UP000321726"/>
    </source>
</evidence>
<evidence type="ECO:0000259" key="4">
    <source>
        <dbReference type="Pfam" id="PF07687"/>
    </source>
</evidence>
<feature type="binding site" evidence="3">
    <location>
        <position position="391"/>
    </location>
    <ligand>
        <name>Zn(2+)</name>
        <dbReference type="ChEBI" id="CHEBI:29105"/>
        <label>2</label>
    </ligand>
</feature>
<dbReference type="InterPro" id="IPR010158">
    <property type="entry name" value="Amidase_Cbmase"/>
</dbReference>
<dbReference type="Proteomes" id="UP000321726">
    <property type="component" value="Unassembled WGS sequence"/>
</dbReference>
<dbReference type="Gene3D" id="3.40.630.10">
    <property type="entry name" value="Zn peptidases"/>
    <property type="match status" value="1"/>
</dbReference>
<dbReference type="PANTHER" id="PTHR32494">
    <property type="entry name" value="ALLANTOATE DEIMINASE-RELATED"/>
    <property type="match status" value="1"/>
</dbReference>
<evidence type="ECO:0000256" key="2">
    <source>
        <dbReference type="ARBA" id="ARBA00022801"/>
    </source>
</evidence>
<gene>
    <name evidence="5" type="primary">amaB-1</name>
    <name evidence="5" type="ORF">HCU01_22310</name>
    <name evidence="6" type="ORF">SAMN05660971_03073</name>
</gene>
<comment type="cofactor">
    <cofactor evidence="3">
        <name>Zn(2+)</name>
        <dbReference type="ChEBI" id="CHEBI:29105"/>
    </cofactor>
    <text evidence="3">Binds 2 Zn(2+) ions per subunit.</text>
</comment>
<feature type="binding site" evidence="3">
    <location>
        <position position="102"/>
    </location>
    <ligand>
        <name>Zn(2+)</name>
        <dbReference type="ChEBI" id="CHEBI:29105"/>
        <label>1</label>
    </ligand>
</feature>
<reference evidence="6 7" key="1">
    <citation type="submission" date="2016-11" db="EMBL/GenBank/DDBJ databases">
        <authorList>
            <person name="Jaros S."/>
            <person name="Januszkiewicz K."/>
            <person name="Wedrychowicz H."/>
        </authorList>
    </citation>
    <scope>NUCLEOTIDE SEQUENCE [LARGE SCALE GENOMIC DNA]</scope>
    <source>
        <strain evidence="6 7">DSM 4740</strain>
    </source>
</reference>
<keyword evidence="8" id="KW-1185">Reference proteome</keyword>
<evidence type="ECO:0000256" key="3">
    <source>
        <dbReference type="PIRSR" id="PIRSR001235-1"/>
    </source>
</evidence>